<dbReference type="EMBL" id="QJSU01000006">
    <property type="protein sequence ID" value="PYE38646.1"/>
    <property type="molecule type" value="Genomic_DNA"/>
</dbReference>
<keyword evidence="2" id="KW-1185">Reference proteome</keyword>
<evidence type="ECO:0000313" key="2">
    <source>
        <dbReference type="Proteomes" id="UP000247746"/>
    </source>
</evidence>
<dbReference type="Proteomes" id="UP000247746">
    <property type="component" value="Unassembled WGS sequence"/>
</dbReference>
<evidence type="ECO:0000313" key="1">
    <source>
        <dbReference type="EMBL" id="PYE38646.1"/>
    </source>
</evidence>
<proteinExistence type="predicted"/>
<dbReference type="AlphaFoldDB" id="A0A2V4UQ25"/>
<reference evidence="1 2" key="1">
    <citation type="submission" date="2018-06" db="EMBL/GenBank/DDBJ databases">
        <title>Genomic Encyclopedia of Type Strains, Phase III (KMG-III): the genomes of soil and plant-associated and newly described type strains.</title>
        <authorList>
            <person name="Whitman W."/>
        </authorList>
    </citation>
    <scope>NUCLEOTIDE SEQUENCE [LARGE SCALE GENOMIC DNA]</scope>
    <source>
        <strain evidence="1 2">CECT 5889</strain>
    </source>
</reference>
<accession>A0A2V4UQ25</accession>
<protein>
    <submittedName>
        <fullName evidence="1">Uncharacterized protein</fullName>
    </submittedName>
</protein>
<gene>
    <name evidence="1" type="ORF">DFP82_10650</name>
</gene>
<organism evidence="1 2">
    <name type="scientific">Psychrobacter fozii</name>
    <dbReference type="NCBI Taxonomy" id="198480"/>
    <lineage>
        <taxon>Bacteria</taxon>
        <taxon>Pseudomonadati</taxon>
        <taxon>Pseudomonadota</taxon>
        <taxon>Gammaproteobacteria</taxon>
        <taxon>Moraxellales</taxon>
        <taxon>Moraxellaceae</taxon>
        <taxon>Psychrobacter</taxon>
    </lineage>
</organism>
<name>A0A2V4UQ25_9GAMM</name>
<comment type="caution">
    <text evidence="1">The sequence shown here is derived from an EMBL/GenBank/DDBJ whole genome shotgun (WGS) entry which is preliminary data.</text>
</comment>
<sequence length="37" mass="4159">MVSAINGNMAIKSITNCVWTFIYKNLGLITLFILRAQ</sequence>